<name>A0A554SQ11_9ACTN</name>
<organism evidence="2 3">
    <name type="scientific">Aeromicrobium piscarium</name>
    <dbReference type="NCBI Taxonomy" id="2590901"/>
    <lineage>
        <taxon>Bacteria</taxon>
        <taxon>Bacillati</taxon>
        <taxon>Actinomycetota</taxon>
        <taxon>Actinomycetes</taxon>
        <taxon>Propionibacteriales</taxon>
        <taxon>Nocardioidaceae</taxon>
        <taxon>Aeromicrobium</taxon>
    </lineage>
</organism>
<dbReference type="Pfam" id="PF19741">
    <property type="entry name" value="DUF6230"/>
    <property type="match status" value="1"/>
</dbReference>
<keyword evidence="1" id="KW-0472">Membrane</keyword>
<evidence type="ECO:0008006" key="4">
    <source>
        <dbReference type="Google" id="ProtNLM"/>
    </source>
</evidence>
<keyword evidence="1" id="KW-1133">Transmembrane helix</keyword>
<keyword evidence="1" id="KW-0812">Transmembrane</keyword>
<evidence type="ECO:0000256" key="1">
    <source>
        <dbReference type="SAM" id="Phobius"/>
    </source>
</evidence>
<dbReference type="EMBL" id="VLNT01000001">
    <property type="protein sequence ID" value="TSD68408.1"/>
    <property type="molecule type" value="Genomic_DNA"/>
</dbReference>
<comment type="caution">
    <text evidence="2">The sequence shown here is derived from an EMBL/GenBank/DDBJ whole genome shotgun (WGS) entry which is preliminary data.</text>
</comment>
<gene>
    <name evidence="2" type="ORF">FNM00_02130</name>
</gene>
<dbReference type="InterPro" id="IPR046198">
    <property type="entry name" value="DUF6230"/>
</dbReference>
<accession>A0A554SQ11</accession>
<keyword evidence="3" id="KW-1185">Reference proteome</keyword>
<dbReference type="AlphaFoldDB" id="A0A554SQ11"/>
<reference evidence="2 3" key="1">
    <citation type="submission" date="2019-07" db="EMBL/GenBank/DDBJ databases">
        <authorList>
            <person name="Zhao L.H."/>
        </authorList>
    </citation>
    <scope>NUCLEOTIDE SEQUENCE [LARGE SCALE GENOMIC DNA]</scope>
    <source>
        <strain evidence="2 3">Co35</strain>
    </source>
</reference>
<proteinExistence type="predicted"/>
<dbReference type="Proteomes" id="UP000316988">
    <property type="component" value="Unassembled WGS sequence"/>
</dbReference>
<dbReference type="OrthoDB" id="5142680at2"/>
<dbReference type="RefSeq" id="WP_143911357.1">
    <property type="nucleotide sequence ID" value="NZ_VLNT01000001.1"/>
</dbReference>
<protein>
    <recommendedName>
        <fullName evidence="4">Cholesterol esterase</fullName>
    </recommendedName>
</protein>
<sequence>MTDATYGTRWGRASIAVAIGVGLLATLLTAMRTELISAFDSTITINNGNATFASSRIYAADAGFGTAVVGRQDGTTQPVLRAGFASATMNGFCLTKTESLPLLGEVTFHLQSGDGKAGTSEISARSAAFDITYLRAASSPGIDLKGSTQIGLATTDLTTSPGAAPFDANPFEVPKTFDPRWYNSSRNGGHNNGQGYTAIDATTADLNMVYGDIWQAQIEGDIVLPDLRIRVVPGKVSCRELAEGGEFPR</sequence>
<evidence type="ECO:0000313" key="2">
    <source>
        <dbReference type="EMBL" id="TSD68408.1"/>
    </source>
</evidence>
<evidence type="ECO:0000313" key="3">
    <source>
        <dbReference type="Proteomes" id="UP000316988"/>
    </source>
</evidence>
<feature type="transmembrane region" description="Helical" evidence="1">
    <location>
        <begin position="12"/>
        <end position="31"/>
    </location>
</feature>